<dbReference type="Pfam" id="PF03321">
    <property type="entry name" value="GH3"/>
    <property type="match status" value="1"/>
</dbReference>
<comment type="caution">
    <text evidence="5">The sequence shown here is derived from an EMBL/GenBank/DDBJ whole genome shotgun (WGS) entry which is preliminary data.</text>
</comment>
<evidence type="ECO:0000313" key="5">
    <source>
        <dbReference type="EMBL" id="RYR51563.1"/>
    </source>
</evidence>
<keyword evidence="6" id="KW-1185">Reference proteome</keyword>
<feature type="domain" description="GH3 middle" evidence="3">
    <location>
        <begin position="440"/>
        <end position="515"/>
    </location>
</feature>
<dbReference type="InterPro" id="IPR055378">
    <property type="entry name" value="GH3_C"/>
</dbReference>
<evidence type="ECO:0008006" key="7">
    <source>
        <dbReference type="Google" id="ProtNLM"/>
    </source>
</evidence>
<dbReference type="GO" id="GO:0016881">
    <property type="term" value="F:acid-amino acid ligase activity"/>
    <property type="evidence" value="ECO:0007669"/>
    <property type="project" value="TreeGrafter"/>
</dbReference>
<evidence type="ECO:0000259" key="3">
    <source>
        <dbReference type="Pfam" id="PF23571"/>
    </source>
</evidence>
<protein>
    <recommendedName>
        <fullName evidence="7">Indole-3-acetic acid-amido synthetase GH3.6</fullName>
    </recommendedName>
</protein>
<feature type="domain" description="GH3 C-terminal" evidence="4">
    <location>
        <begin position="534"/>
        <end position="652"/>
    </location>
</feature>
<dbReference type="Pfam" id="PF23572">
    <property type="entry name" value="GH3_C"/>
    <property type="match status" value="1"/>
</dbReference>
<dbReference type="Pfam" id="PF23571">
    <property type="entry name" value="GH3_M"/>
    <property type="match status" value="1"/>
</dbReference>
<accession>A0A445CKZ9</accession>
<sequence length="669" mass="75855">MLPNPLIICVLYKSVFPKRQKIYKIIERQNSKKSQNLVLALPWVAAVLVLLKEVNTLVIGAIDLEKLDINSNINESKSKTMDHDQENNDSNKMAEEESIIEKVEEYTKNAGFHQLETLRSILQHNSKVQYLQPFISHLDVNTFRTMVPLSSYDDYVDYINQMAEHGKQHHDPPLLSVDPLLCFFYSSGTSSMKPKLIPYFDSTLSQAASFIAHRGSTAVLHRFFPPRPGINKILWFLYADNITTTKCGFKVMAASSYSLQSGKAEPQQLAVYSSPPQVFLGSIVEHQMYCHLLCGLRNLEAIDAIRTPYAVGLVKAFGLLESKWEQLCDDLECGFPSIEVSDVAMREDVIKALGGPQLELSNRIRLICRGNNDNWGGIAHRLWRNIRYIRCVCTGSMMQYYPKLKYYAGEVPIVGGDYFASECCVGINLDIMQPPETTRFVILPTAAYFEFLPFNMNEESNDAADETVDLSSVEVGKMYEVVVTTYRGFYRYQLGDVVKVVGFYNKSPEVEFVMRAPKTHAEILTEKDLVSAIENFQLAVRGAMMKIEIVEFASFLDQESQPKQLKVFAEVQEESDFMEDKLEESTMILKRCISSLESGFGALYKVEKDKGQVGNLVLFILRPGAFDKLYEVAIRNGTPASQYKPPKIIRNHEIVTLLQKYSFVTLNDI</sequence>
<evidence type="ECO:0000259" key="4">
    <source>
        <dbReference type="Pfam" id="PF23572"/>
    </source>
</evidence>
<dbReference type="Proteomes" id="UP000289738">
    <property type="component" value="Chromosome A06"/>
</dbReference>
<proteinExistence type="inferred from homology"/>
<evidence type="ECO:0000313" key="6">
    <source>
        <dbReference type="Proteomes" id="UP000289738"/>
    </source>
</evidence>
<comment type="similarity">
    <text evidence="1">Belongs to the IAA-amido conjugating enzyme family.</text>
</comment>
<keyword evidence="2" id="KW-0436">Ligase</keyword>
<dbReference type="InterPro" id="IPR004993">
    <property type="entry name" value="GH3"/>
</dbReference>
<dbReference type="PANTHER" id="PTHR31901">
    <property type="entry name" value="GH3 DOMAIN-CONTAINING PROTEIN"/>
    <property type="match status" value="1"/>
</dbReference>
<reference evidence="5 6" key="1">
    <citation type="submission" date="2019-01" db="EMBL/GenBank/DDBJ databases">
        <title>Sequencing of cultivated peanut Arachis hypogaea provides insights into genome evolution and oil improvement.</title>
        <authorList>
            <person name="Chen X."/>
        </authorList>
    </citation>
    <scope>NUCLEOTIDE SEQUENCE [LARGE SCALE GENOMIC DNA]</scope>
    <source>
        <strain evidence="6">cv. Fuhuasheng</strain>
        <tissue evidence="5">Leaves</tissue>
    </source>
</reference>
<gene>
    <name evidence="5" type="ORF">Ahy_A06g026569</name>
</gene>
<dbReference type="EMBL" id="SDMP01000006">
    <property type="protein sequence ID" value="RYR51563.1"/>
    <property type="molecule type" value="Genomic_DNA"/>
</dbReference>
<organism evidence="5 6">
    <name type="scientific">Arachis hypogaea</name>
    <name type="common">Peanut</name>
    <dbReference type="NCBI Taxonomy" id="3818"/>
    <lineage>
        <taxon>Eukaryota</taxon>
        <taxon>Viridiplantae</taxon>
        <taxon>Streptophyta</taxon>
        <taxon>Embryophyta</taxon>
        <taxon>Tracheophyta</taxon>
        <taxon>Spermatophyta</taxon>
        <taxon>Magnoliopsida</taxon>
        <taxon>eudicotyledons</taxon>
        <taxon>Gunneridae</taxon>
        <taxon>Pentapetalae</taxon>
        <taxon>rosids</taxon>
        <taxon>fabids</taxon>
        <taxon>Fabales</taxon>
        <taxon>Fabaceae</taxon>
        <taxon>Papilionoideae</taxon>
        <taxon>50 kb inversion clade</taxon>
        <taxon>dalbergioids sensu lato</taxon>
        <taxon>Dalbergieae</taxon>
        <taxon>Pterocarpus clade</taxon>
        <taxon>Arachis</taxon>
    </lineage>
</organism>
<evidence type="ECO:0000256" key="2">
    <source>
        <dbReference type="ARBA" id="ARBA00022598"/>
    </source>
</evidence>
<name>A0A445CKZ9_ARAHY</name>
<dbReference type="STRING" id="3818.A0A445CKZ9"/>
<dbReference type="PANTHER" id="PTHR31901:SF44">
    <property type="entry name" value="INDOLE-3-ACETIC ACID-AMIDO SYNTHETASE GH3.6-RELATED"/>
    <property type="match status" value="1"/>
</dbReference>
<dbReference type="InterPro" id="IPR055377">
    <property type="entry name" value="GH3_M"/>
</dbReference>
<dbReference type="GO" id="GO:0005737">
    <property type="term" value="C:cytoplasm"/>
    <property type="evidence" value="ECO:0007669"/>
    <property type="project" value="TreeGrafter"/>
</dbReference>
<evidence type="ECO:0000256" key="1">
    <source>
        <dbReference type="ARBA" id="ARBA00008068"/>
    </source>
</evidence>
<dbReference type="AlphaFoldDB" id="A0A445CKZ9"/>